<evidence type="ECO:0000313" key="3">
    <source>
        <dbReference type="Proteomes" id="UP000612899"/>
    </source>
</evidence>
<comment type="caution">
    <text evidence="2">The sequence shown here is derived from an EMBL/GenBank/DDBJ whole genome shotgun (WGS) entry which is preliminary data.</text>
</comment>
<evidence type="ECO:0000313" key="2">
    <source>
        <dbReference type="EMBL" id="GIH08059.1"/>
    </source>
</evidence>
<dbReference type="Gene3D" id="1.10.3210.10">
    <property type="entry name" value="Hypothetical protein af1432"/>
    <property type="match status" value="1"/>
</dbReference>
<keyword evidence="3" id="KW-1185">Reference proteome</keyword>
<dbReference type="AlphaFoldDB" id="A0A8J3QE49"/>
<dbReference type="PANTHER" id="PTHR35569">
    <property type="entry name" value="CYANAMIDE HYDRATASE DDI2-RELATED"/>
    <property type="match status" value="1"/>
</dbReference>
<dbReference type="SUPFAM" id="SSF109604">
    <property type="entry name" value="HD-domain/PDEase-like"/>
    <property type="match status" value="1"/>
</dbReference>
<feature type="domain" description="HD" evidence="1">
    <location>
        <begin position="30"/>
        <end position="117"/>
    </location>
</feature>
<dbReference type="PANTHER" id="PTHR35569:SF1">
    <property type="entry name" value="CYANAMIDE HYDRATASE DDI2-RELATED"/>
    <property type="match status" value="1"/>
</dbReference>
<accession>A0A8J3QE49</accession>
<organism evidence="2 3">
    <name type="scientific">Rhizocola hellebori</name>
    <dbReference type="NCBI Taxonomy" id="1392758"/>
    <lineage>
        <taxon>Bacteria</taxon>
        <taxon>Bacillati</taxon>
        <taxon>Actinomycetota</taxon>
        <taxon>Actinomycetes</taxon>
        <taxon>Micromonosporales</taxon>
        <taxon>Micromonosporaceae</taxon>
        <taxon>Rhizocola</taxon>
    </lineage>
</organism>
<gene>
    <name evidence="2" type="ORF">Rhe02_61260</name>
</gene>
<dbReference type="Proteomes" id="UP000612899">
    <property type="component" value="Unassembled WGS sequence"/>
</dbReference>
<name>A0A8J3QE49_9ACTN</name>
<dbReference type="EMBL" id="BONY01000044">
    <property type="protein sequence ID" value="GIH08059.1"/>
    <property type="molecule type" value="Genomic_DNA"/>
</dbReference>
<dbReference type="Pfam" id="PF01966">
    <property type="entry name" value="HD"/>
    <property type="match status" value="1"/>
</dbReference>
<sequence>MTADIPTFPDTALAQAANAFVLGCSPLPLVNHCRRTYLFGAALLNQAHKSFDTEAFYLASILHDLGLTETWEDGVTPFEKRGAAVAAEQLAQWGAAPELTSLVKEAIALHLKASTAEDPRPEVVGVSIGASVDVLGLRLDELPKHFVEQALEQYPRLGFKQLLSELIDRQTDLKPGSRIATYVKQFHFKDLVAATPFDD</sequence>
<protein>
    <recommendedName>
        <fullName evidence="1">HD domain-containing protein</fullName>
    </recommendedName>
</protein>
<dbReference type="RefSeq" id="WP_239124143.1">
    <property type="nucleotide sequence ID" value="NZ_BONY01000044.1"/>
</dbReference>
<evidence type="ECO:0000259" key="1">
    <source>
        <dbReference type="Pfam" id="PF01966"/>
    </source>
</evidence>
<proteinExistence type="predicted"/>
<dbReference type="InterPro" id="IPR006674">
    <property type="entry name" value="HD_domain"/>
</dbReference>
<reference evidence="2" key="1">
    <citation type="submission" date="2021-01" db="EMBL/GenBank/DDBJ databases">
        <title>Whole genome shotgun sequence of Rhizocola hellebori NBRC 109834.</title>
        <authorList>
            <person name="Komaki H."/>
            <person name="Tamura T."/>
        </authorList>
    </citation>
    <scope>NUCLEOTIDE SEQUENCE</scope>
    <source>
        <strain evidence="2">NBRC 109834</strain>
    </source>
</reference>